<reference evidence="13" key="1">
    <citation type="submission" date="2018-06" db="EMBL/GenBank/DDBJ databases">
        <authorList>
            <person name="Zhirakovskaya E."/>
        </authorList>
    </citation>
    <scope>NUCLEOTIDE SEQUENCE</scope>
</reference>
<evidence type="ECO:0000256" key="10">
    <source>
        <dbReference type="ARBA" id="ARBA00023310"/>
    </source>
</evidence>
<organism evidence="13">
    <name type="scientific">hydrothermal vent metagenome</name>
    <dbReference type="NCBI Taxonomy" id="652676"/>
    <lineage>
        <taxon>unclassified sequences</taxon>
        <taxon>metagenomes</taxon>
        <taxon>ecological metagenomes</taxon>
    </lineage>
</organism>
<dbReference type="InterPro" id="IPR050053">
    <property type="entry name" value="ATPase_alpha/beta_chains"/>
</dbReference>
<dbReference type="InterPro" id="IPR004100">
    <property type="entry name" value="ATPase_F1/V1/A1_a/bsu_N"/>
</dbReference>
<evidence type="ECO:0000256" key="4">
    <source>
        <dbReference type="ARBA" id="ARBA00022741"/>
    </source>
</evidence>
<name>A0A3B1CZT8_9ZZZZ</name>
<keyword evidence="13" id="KW-0378">Hydrolase</keyword>
<dbReference type="SUPFAM" id="SSF50615">
    <property type="entry name" value="N-terminal domain of alpha and beta subunits of F1 ATP synthase"/>
    <property type="match status" value="1"/>
</dbReference>
<evidence type="ECO:0000259" key="11">
    <source>
        <dbReference type="Pfam" id="PF00006"/>
    </source>
</evidence>
<dbReference type="Gene3D" id="2.40.10.170">
    <property type="match status" value="1"/>
</dbReference>
<protein>
    <submittedName>
        <fullName evidence="13">ATP synthase beta chain</fullName>
        <ecNumber evidence="13">3.6.3.14</ecNumber>
    </submittedName>
</protein>
<dbReference type="PANTHER" id="PTHR15184">
    <property type="entry name" value="ATP SYNTHASE"/>
    <property type="match status" value="1"/>
</dbReference>
<keyword evidence="5" id="KW-0067">ATP-binding</keyword>
<evidence type="ECO:0000256" key="9">
    <source>
        <dbReference type="ARBA" id="ARBA00023196"/>
    </source>
</evidence>
<keyword evidence="4" id="KW-0547">Nucleotide-binding</keyword>
<comment type="similarity">
    <text evidence="2">Belongs to the ATPase alpha/beta chains family.</text>
</comment>
<dbReference type="InterPro" id="IPR027417">
    <property type="entry name" value="P-loop_NTPase"/>
</dbReference>
<dbReference type="Gene3D" id="3.40.50.300">
    <property type="entry name" value="P-loop containing nucleotide triphosphate hydrolases"/>
    <property type="match status" value="1"/>
</dbReference>
<feature type="domain" description="ATPase F1/V1/A1 complex alpha/beta subunit N-terminal" evidence="12">
    <location>
        <begin position="4"/>
        <end position="69"/>
    </location>
</feature>
<keyword evidence="10" id="KW-0066">ATP synthesis</keyword>
<evidence type="ECO:0000256" key="5">
    <source>
        <dbReference type="ARBA" id="ARBA00022840"/>
    </source>
</evidence>
<evidence type="ECO:0000256" key="2">
    <source>
        <dbReference type="ARBA" id="ARBA00008936"/>
    </source>
</evidence>
<evidence type="ECO:0000256" key="3">
    <source>
        <dbReference type="ARBA" id="ARBA00022448"/>
    </source>
</evidence>
<evidence type="ECO:0000259" key="12">
    <source>
        <dbReference type="Pfam" id="PF02874"/>
    </source>
</evidence>
<dbReference type="InterPro" id="IPR036121">
    <property type="entry name" value="ATPase_F1/V1/A1_a/bsu_N_sf"/>
</dbReference>
<dbReference type="SUPFAM" id="SSF52540">
    <property type="entry name" value="P-loop containing nucleoside triphosphate hydrolases"/>
    <property type="match status" value="1"/>
</dbReference>
<dbReference type="GO" id="GO:0005524">
    <property type="term" value="F:ATP binding"/>
    <property type="evidence" value="ECO:0007669"/>
    <property type="project" value="UniProtKB-KW"/>
</dbReference>
<feature type="domain" description="ATPase F1/V1/A1 complex alpha/beta subunit nucleotide-binding" evidence="11">
    <location>
        <begin position="127"/>
        <end position="290"/>
    </location>
</feature>
<gene>
    <name evidence="13" type="ORF">MNBD_NITROSPIRAE02-1331</name>
</gene>
<keyword evidence="3" id="KW-0813">Transport</keyword>
<comment type="subcellular location">
    <subcellularLocation>
        <location evidence="1">Membrane</location>
    </subcellularLocation>
</comment>
<dbReference type="EC" id="3.6.3.14" evidence="13"/>
<dbReference type="AlphaFoldDB" id="A0A3B1CZT8"/>
<evidence type="ECO:0000256" key="6">
    <source>
        <dbReference type="ARBA" id="ARBA00022967"/>
    </source>
</evidence>
<dbReference type="Pfam" id="PF00006">
    <property type="entry name" value="ATP-synt_ab"/>
    <property type="match status" value="1"/>
</dbReference>
<dbReference type="GO" id="GO:0045259">
    <property type="term" value="C:proton-transporting ATP synthase complex"/>
    <property type="evidence" value="ECO:0007669"/>
    <property type="project" value="UniProtKB-KW"/>
</dbReference>
<dbReference type="PANTHER" id="PTHR15184:SF71">
    <property type="entry name" value="ATP SYNTHASE SUBUNIT BETA, MITOCHONDRIAL"/>
    <property type="match status" value="1"/>
</dbReference>
<proteinExistence type="inferred from homology"/>
<dbReference type="GO" id="GO:0046933">
    <property type="term" value="F:proton-transporting ATP synthase activity, rotational mechanism"/>
    <property type="evidence" value="ECO:0007669"/>
    <property type="project" value="TreeGrafter"/>
</dbReference>
<keyword evidence="8" id="KW-0472">Membrane</keyword>
<dbReference type="GO" id="GO:0016787">
    <property type="term" value="F:hydrolase activity"/>
    <property type="evidence" value="ECO:0007669"/>
    <property type="project" value="UniProtKB-KW"/>
</dbReference>
<dbReference type="EMBL" id="UOGH01000232">
    <property type="protein sequence ID" value="VAX32091.1"/>
    <property type="molecule type" value="Genomic_DNA"/>
</dbReference>
<feature type="non-terminal residue" evidence="13">
    <location>
        <position position="290"/>
    </location>
</feature>
<dbReference type="Pfam" id="PF02874">
    <property type="entry name" value="ATP-synt_ab_N"/>
    <property type="match status" value="1"/>
</dbReference>
<keyword evidence="7" id="KW-0406">Ion transport</keyword>
<accession>A0A3B1CZT8</accession>
<evidence type="ECO:0000256" key="7">
    <source>
        <dbReference type="ARBA" id="ARBA00023065"/>
    </source>
</evidence>
<keyword evidence="6" id="KW-1278">Translocase</keyword>
<keyword evidence="9" id="KW-0139">CF(1)</keyword>
<dbReference type="InterPro" id="IPR000194">
    <property type="entry name" value="ATPase_F1/V1/A1_a/bsu_nucl-bd"/>
</dbReference>
<evidence type="ECO:0000256" key="1">
    <source>
        <dbReference type="ARBA" id="ARBA00004370"/>
    </source>
</evidence>
<evidence type="ECO:0000313" key="13">
    <source>
        <dbReference type="EMBL" id="VAX32091.1"/>
    </source>
</evidence>
<evidence type="ECO:0000256" key="8">
    <source>
        <dbReference type="ARBA" id="ARBA00023136"/>
    </source>
</evidence>
<sequence length="290" mass="31543">MGFIASVEGSTVDVDFPGNNLPAINEALLVEGDSRLVLEVHRHLSSSTARCIALCATFGIRRNMKVERTFNSLAVPVGRETLGRIINVLGAPIDGLGPLKSKLSFPIHRPSPRLSEQSTRTAVYETGIKVIDLLAPFVKGGKVGLFGGAGVGKTVLLIEFIYKAVRIHSGISIFAGVGERVREGHELYEEMKRMGVLENSILVVGQMNEVPGVRFRVALTALSIAEYFRDSEEKDVLLLIDNIYRFVQAGSELSTLLGRMPSRVGYQPTLSSELSELEERITSTESGSIT</sequence>